<feature type="compositionally biased region" description="Basic and acidic residues" evidence="7">
    <location>
        <begin position="196"/>
        <end position="205"/>
    </location>
</feature>
<keyword evidence="1 5" id="KW-0963">Cytoplasm</keyword>
<dbReference type="InterPro" id="IPR017334">
    <property type="entry name" value="eIF3_g"/>
</dbReference>
<dbReference type="GO" id="GO:0016282">
    <property type="term" value="C:eukaryotic 43S preinitiation complex"/>
    <property type="evidence" value="ECO:0007669"/>
    <property type="project" value="UniProtKB-UniRule"/>
</dbReference>
<dbReference type="PANTHER" id="PTHR10352">
    <property type="entry name" value="EUKARYOTIC TRANSLATION INITIATION FACTOR 3 SUBUNIT G"/>
    <property type="match status" value="1"/>
</dbReference>
<dbReference type="Pfam" id="PF12353">
    <property type="entry name" value="eIF3g"/>
    <property type="match status" value="1"/>
</dbReference>
<dbReference type="CDD" id="cd12408">
    <property type="entry name" value="RRM_eIF3G_like"/>
    <property type="match status" value="1"/>
</dbReference>
<feature type="region of interest" description="Disordered" evidence="7">
    <location>
        <begin position="165"/>
        <end position="205"/>
    </location>
</feature>
<dbReference type="SUPFAM" id="SSF54928">
    <property type="entry name" value="RNA-binding domain, RBD"/>
    <property type="match status" value="1"/>
</dbReference>
<comment type="similarity">
    <text evidence="5">Belongs to the eIF-3 subunit G family.</text>
</comment>
<evidence type="ECO:0000313" key="10">
    <source>
        <dbReference type="Proteomes" id="UP000077115"/>
    </source>
</evidence>
<evidence type="ECO:0000256" key="2">
    <source>
        <dbReference type="ARBA" id="ARBA00022540"/>
    </source>
</evidence>
<sequence>MLNVPLYFRAPAASRQTEDWLDDDEGQSLPASTTVVQADGTHVVTTYSFNDDGKKVKTVKRIRMKLVKAKVNHAVAERKKWKKFGESAGLPAGPDPGSTSLGEKVFLKLSMTSKDFDSAEQEKKTVKPVGSLTINCRICKGDHYTTRCPYKDTFKPINEITAPAATTQNMPDKYIPPSQRNRSSGGPESIGTGTRMDGRKDDTDTVRMSNLSEDATEQDVRDLVAKYGTPARVRVVTDYNTHRCKGFAFISFYDRSTAERVIQKLDGHPYDNLILSVDWSKN</sequence>
<organism evidence="9 10">
    <name type="scientific">Batrachochytrium dendrobatidis (strain JEL423)</name>
    <dbReference type="NCBI Taxonomy" id="403673"/>
    <lineage>
        <taxon>Eukaryota</taxon>
        <taxon>Fungi</taxon>
        <taxon>Fungi incertae sedis</taxon>
        <taxon>Chytridiomycota</taxon>
        <taxon>Chytridiomycota incertae sedis</taxon>
        <taxon>Chytridiomycetes</taxon>
        <taxon>Rhizophydiales</taxon>
        <taxon>Rhizophydiales incertae sedis</taxon>
        <taxon>Batrachochytrium</taxon>
    </lineage>
</organism>
<comment type="function">
    <text evidence="5">RNA-binding component of the eukaryotic translation initiation factor 3 (eIF-3) complex, which is involved in protein synthesis of a specialized repertoire of mRNAs and, together with other initiation factors, stimulates binding of mRNA and methionyl-tRNAi to the 40S ribosome. The eIF-3 complex specifically targets and initiates translation of a subset of mRNAs involved in cell proliferation. This subunit can bind 18S rRNA.</text>
</comment>
<comment type="subcellular location">
    <subcellularLocation>
        <location evidence="5">Cytoplasm</location>
    </subcellularLocation>
</comment>
<feature type="domain" description="RRM" evidence="8">
    <location>
        <begin position="204"/>
        <end position="282"/>
    </location>
</feature>
<reference evidence="9 10" key="2">
    <citation type="submission" date="2016-05" db="EMBL/GenBank/DDBJ databases">
        <title>Lineage-specific infection strategies underlie the spectrum of fungal disease in amphibians.</title>
        <authorList>
            <person name="Cuomo C.A."/>
            <person name="Farrer R.A."/>
            <person name="James T."/>
            <person name="Longcore J."/>
            <person name="Birren B."/>
        </authorList>
    </citation>
    <scope>NUCLEOTIDE SEQUENCE [LARGE SCALE GENOMIC DNA]</scope>
    <source>
        <strain evidence="9 10">JEL423</strain>
    </source>
</reference>
<dbReference type="CDD" id="cd12933">
    <property type="entry name" value="eIF3G"/>
    <property type="match status" value="1"/>
</dbReference>
<evidence type="ECO:0000313" key="9">
    <source>
        <dbReference type="EMBL" id="OAJ41247.1"/>
    </source>
</evidence>
<dbReference type="InterPro" id="IPR034240">
    <property type="entry name" value="eIF3G_RRM"/>
</dbReference>
<dbReference type="SMART" id="SM00360">
    <property type="entry name" value="RRM"/>
    <property type="match status" value="1"/>
</dbReference>
<keyword evidence="2 5" id="KW-0396">Initiation factor</keyword>
<dbReference type="STRING" id="403673.A0A177WMA4"/>
<dbReference type="Pfam" id="PF00076">
    <property type="entry name" value="RRM_1"/>
    <property type="match status" value="1"/>
</dbReference>
<dbReference type="EMBL" id="DS022305">
    <property type="protein sequence ID" value="OAJ41247.1"/>
    <property type="molecule type" value="Genomic_DNA"/>
</dbReference>
<evidence type="ECO:0000256" key="5">
    <source>
        <dbReference type="HAMAP-Rule" id="MF_03006"/>
    </source>
</evidence>
<dbReference type="Proteomes" id="UP000077115">
    <property type="component" value="Unassembled WGS sequence"/>
</dbReference>
<dbReference type="GO" id="GO:0003743">
    <property type="term" value="F:translation initiation factor activity"/>
    <property type="evidence" value="ECO:0007669"/>
    <property type="project" value="UniProtKB-UniRule"/>
</dbReference>
<protein>
    <recommendedName>
        <fullName evidence="5">Eukaryotic translation initiation factor 3 subunit G</fullName>
        <shortName evidence="5">eIF3g</shortName>
    </recommendedName>
    <alternativeName>
        <fullName evidence="5">Eukaryotic translation initiation factor 3 RNA-binding subunit</fullName>
        <shortName evidence="5">eIF-3 RNA-binding subunit</shortName>
    </alternativeName>
    <alternativeName>
        <fullName evidence="5">Translation initiation factor eIF3 p33 subunit homolog</fullName>
        <shortName evidence="5">eIF3 p33 homolog</shortName>
    </alternativeName>
</protein>
<dbReference type="GO" id="GO:0003723">
    <property type="term" value="F:RNA binding"/>
    <property type="evidence" value="ECO:0007669"/>
    <property type="project" value="UniProtKB-UniRule"/>
</dbReference>
<dbReference type="PIRSF" id="PIRSF037949">
    <property type="entry name" value="Transl_init_eIF-3_RNA-bind"/>
    <property type="match status" value="1"/>
</dbReference>
<dbReference type="GO" id="GO:0033290">
    <property type="term" value="C:eukaryotic 48S preinitiation complex"/>
    <property type="evidence" value="ECO:0007669"/>
    <property type="project" value="UniProtKB-UniRule"/>
</dbReference>
<proteinExistence type="inferred from homology"/>
<evidence type="ECO:0000256" key="4">
    <source>
        <dbReference type="ARBA" id="ARBA00022917"/>
    </source>
</evidence>
<dbReference type="eggNOG" id="KOG0122">
    <property type="taxonomic scope" value="Eukaryota"/>
</dbReference>
<dbReference type="AlphaFoldDB" id="A0A177WMA4"/>
<name>A0A177WMA4_BATDL</name>
<dbReference type="GO" id="GO:0001732">
    <property type="term" value="P:formation of cytoplasmic translation initiation complex"/>
    <property type="evidence" value="ECO:0007669"/>
    <property type="project" value="UniProtKB-UniRule"/>
</dbReference>
<evidence type="ECO:0000256" key="3">
    <source>
        <dbReference type="ARBA" id="ARBA00022884"/>
    </source>
</evidence>
<dbReference type="VEuPathDB" id="FungiDB:BDEG_24879"/>
<keyword evidence="4 5" id="KW-0648">Protein biosynthesis</keyword>
<dbReference type="OrthoDB" id="639027at2759"/>
<dbReference type="HAMAP" id="MF_03006">
    <property type="entry name" value="eIF3g"/>
    <property type="match status" value="1"/>
</dbReference>
<dbReference type="InterPro" id="IPR000504">
    <property type="entry name" value="RRM_dom"/>
</dbReference>
<gene>
    <name evidence="5" type="primary">TIF35</name>
    <name evidence="9" type="ORF">BDEG_24879</name>
</gene>
<dbReference type="Gene3D" id="3.30.70.330">
    <property type="match status" value="1"/>
</dbReference>
<evidence type="ECO:0000256" key="1">
    <source>
        <dbReference type="ARBA" id="ARBA00022490"/>
    </source>
</evidence>
<evidence type="ECO:0000256" key="7">
    <source>
        <dbReference type="SAM" id="MobiDB-lite"/>
    </source>
</evidence>
<reference evidence="9 10" key="1">
    <citation type="submission" date="2006-10" db="EMBL/GenBank/DDBJ databases">
        <title>The Genome Sequence of Batrachochytrium dendrobatidis JEL423.</title>
        <authorList>
            <consortium name="The Broad Institute Genome Sequencing Platform"/>
            <person name="Birren B."/>
            <person name="Lander E."/>
            <person name="Galagan J."/>
            <person name="Cuomo C."/>
            <person name="Devon K."/>
            <person name="Jaffe D."/>
            <person name="Butler J."/>
            <person name="Alvarez P."/>
            <person name="Gnerre S."/>
            <person name="Grabherr M."/>
            <person name="Kleber M."/>
            <person name="Mauceli E."/>
            <person name="Brockman W."/>
            <person name="Young S."/>
            <person name="LaButti K."/>
            <person name="Sykes S."/>
            <person name="DeCaprio D."/>
            <person name="Crawford M."/>
            <person name="Koehrsen M."/>
            <person name="Engels R."/>
            <person name="Montgomery P."/>
            <person name="Pearson M."/>
            <person name="Howarth C."/>
            <person name="Larson L."/>
            <person name="White J."/>
            <person name="O'Leary S."/>
            <person name="Kodira C."/>
            <person name="Zeng Q."/>
            <person name="Yandava C."/>
            <person name="Alvarado L."/>
            <person name="Longcore J."/>
            <person name="James T."/>
        </authorList>
    </citation>
    <scope>NUCLEOTIDE SEQUENCE [LARGE SCALE GENOMIC DNA]</scope>
    <source>
        <strain evidence="9 10">JEL423</strain>
    </source>
</reference>
<dbReference type="PROSITE" id="PS50102">
    <property type="entry name" value="RRM"/>
    <property type="match status" value="1"/>
</dbReference>
<evidence type="ECO:0000259" key="8">
    <source>
        <dbReference type="PROSITE" id="PS50102"/>
    </source>
</evidence>
<dbReference type="InterPro" id="IPR012677">
    <property type="entry name" value="Nucleotide-bd_a/b_plait_sf"/>
</dbReference>
<dbReference type="InterPro" id="IPR035979">
    <property type="entry name" value="RBD_domain_sf"/>
</dbReference>
<keyword evidence="3 6" id="KW-0694">RNA-binding</keyword>
<comment type="subunit">
    <text evidence="5">Component of the eukaryotic translation initiation factor 3 (eIF-3) complex.</text>
</comment>
<accession>A0A177WMA4</accession>
<dbReference type="GO" id="GO:0005852">
    <property type="term" value="C:eukaryotic translation initiation factor 3 complex"/>
    <property type="evidence" value="ECO:0007669"/>
    <property type="project" value="UniProtKB-UniRule"/>
</dbReference>
<evidence type="ECO:0000256" key="6">
    <source>
        <dbReference type="PROSITE-ProRule" id="PRU00176"/>
    </source>
</evidence>
<dbReference type="InterPro" id="IPR024675">
    <property type="entry name" value="eIF3g_N"/>
</dbReference>